<gene>
    <name evidence="2" type="ORF">B0H67DRAFT_271422</name>
</gene>
<feature type="compositionally biased region" description="Polar residues" evidence="1">
    <location>
        <begin position="86"/>
        <end position="100"/>
    </location>
</feature>
<protein>
    <submittedName>
        <fullName evidence="2">Uncharacterized protein</fullName>
    </submittedName>
</protein>
<evidence type="ECO:0000256" key="1">
    <source>
        <dbReference type="SAM" id="MobiDB-lite"/>
    </source>
</evidence>
<dbReference type="AlphaFoldDB" id="A0AA40A823"/>
<reference evidence="2" key="1">
    <citation type="submission" date="2023-06" db="EMBL/GenBank/DDBJ databases">
        <title>Genome-scale phylogeny and comparative genomics of the fungal order Sordariales.</title>
        <authorList>
            <consortium name="Lawrence Berkeley National Laboratory"/>
            <person name="Hensen N."/>
            <person name="Bonometti L."/>
            <person name="Westerberg I."/>
            <person name="Brannstrom I.O."/>
            <person name="Guillou S."/>
            <person name="Cros-Aarteil S."/>
            <person name="Calhoun S."/>
            <person name="Haridas S."/>
            <person name="Kuo A."/>
            <person name="Mondo S."/>
            <person name="Pangilinan J."/>
            <person name="Riley R."/>
            <person name="Labutti K."/>
            <person name="Andreopoulos B."/>
            <person name="Lipzen A."/>
            <person name="Chen C."/>
            <person name="Yanf M."/>
            <person name="Daum C."/>
            <person name="Ng V."/>
            <person name="Clum A."/>
            <person name="Steindorff A."/>
            <person name="Ohm R."/>
            <person name="Martin F."/>
            <person name="Silar P."/>
            <person name="Natvig D."/>
            <person name="Lalanne C."/>
            <person name="Gautier V."/>
            <person name="Ament-Velasquez S.L."/>
            <person name="Kruys A."/>
            <person name="Hutchinson M.I."/>
            <person name="Powell A.J."/>
            <person name="Barry K."/>
            <person name="Miller A.N."/>
            <person name="Grigoriev I.V."/>
            <person name="Debuchy R."/>
            <person name="Gladieux P."/>
            <person name="Thoren M.H."/>
            <person name="Johannesson H."/>
        </authorList>
    </citation>
    <scope>NUCLEOTIDE SEQUENCE</scope>
    <source>
        <strain evidence="2">SMH4607-1</strain>
    </source>
</reference>
<name>A0AA40A823_9PEZI</name>
<feature type="region of interest" description="Disordered" evidence="1">
    <location>
        <begin position="23"/>
        <end position="100"/>
    </location>
</feature>
<organism evidence="2 3">
    <name type="scientific">Lasiosphaeris hirsuta</name>
    <dbReference type="NCBI Taxonomy" id="260670"/>
    <lineage>
        <taxon>Eukaryota</taxon>
        <taxon>Fungi</taxon>
        <taxon>Dikarya</taxon>
        <taxon>Ascomycota</taxon>
        <taxon>Pezizomycotina</taxon>
        <taxon>Sordariomycetes</taxon>
        <taxon>Sordariomycetidae</taxon>
        <taxon>Sordariales</taxon>
        <taxon>Lasiosphaeriaceae</taxon>
        <taxon>Lasiosphaeris</taxon>
    </lineage>
</organism>
<dbReference type="Proteomes" id="UP001172102">
    <property type="component" value="Unassembled WGS sequence"/>
</dbReference>
<evidence type="ECO:0000313" key="3">
    <source>
        <dbReference type="Proteomes" id="UP001172102"/>
    </source>
</evidence>
<dbReference type="EMBL" id="JAUKUA010000005">
    <property type="protein sequence ID" value="KAK0711017.1"/>
    <property type="molecule type" value="Genomic_DNA"/>
</dbReference>
<proteinExistence type="predicted"/>
<feature type="compositionally biased region" description="Polar residues" evidence="1">
    <location>
        <begin position="31"/>
        <end position="43"/>
    </location>
</feature>
<keyword evidence="3" id="KW-1185">Reference proteome</keyword>
<evidence type="ECO:0000313" key="2">
    <source>
        <dbReference type="EMBL" id="KAK0711017.1"/>
    </source>
</evidence>
<comment type="caution">
    <text evidence="2">The sequence shown here is derived from an EMBL/GenBank/DDBJ whole genome shotgun (WGS) entry which is preliminary data.</text>
</comment>
<accession>A0AA40A823</accession>
<sequence length="100" mass="10600">MYGNLHAPLYAVEVRLDPRAARLTKAAPSDARTSPSGSTQPPSASRIELAPARPRAQGRLFIATARHRTEPGVSCRRPAMPAANGPSPNMPQTDLANSSD</sequence>